<name>A0A1E5NA29_9SPIR</name>
<protein>
    <submittedName>
        <fullName evidence="5">Restriction endonuclease subunit S</fullName>
    </submittedName>
</protein>
<dbReference type="Gene3D" id="3.90.220.20">
    <property type="entry name" value="DNA methylase specificity domains"/>
    <property type="match status" value="1"/>
</dbReference>
<evidence type="ECO:0000256" key="2">
    <source>
        <dbReference type="ARBA" id="ARBA00022747"/>
    </source>
</evidence>
<dbReference type="AlphaFoldDB" id="A0A1E5NA29"/>
<keyword evidence="3" id="KW-0238">DNA-binding</keyword>
<accession>A0A1E5NA29</accession>
<dbReference type="PANTHER" id="PTHR30408">
    <property type="entry name" value="TYPE-1 RESTRICTION ENZYME ECOKI SPECIFICITY PROTEIN"/>
    <property type="match status" value="1"/>
</dbReference>
<sequence length="198" mass="23000">MKKLILKELANIRVGASVSRASAKKYEKGYEVNLINLKAFDNKSVKYTQNEKNIDTIQIKQKNIELIQANDIIIRLREPFNSLIVEDNIDNCIISSLMACIRIKEEFYNICLPHFLAIYLNNKKVQKFLKRESRGTGIISIGTFDIANIEIELPSIDKQKEIIEINSLFERDIFIHGKLFELKQVFYKEAMNKILKNC</sequence>
<evidence type="ECO:0000259" key="4">
    <source>
        <dbReference type="Pfam" id="PF01420"/>
    </source>
</evidence>
<keyword evidence="2" id="KW-0680">Restriction system</keyword>
<gene>
    <name evidence="5" type="ORF">BFL38_00195</name>
</gene>
<dbReference type="GO" id="GO:0003677">
    <property type="term" value="F:DNA binding"/>
    <property type="evidence" value="ECO:0007669"/>
    <property type="project" value="UniProtKB-KW"/>
</dbReference>
<proteinExistence type="inferred from homology"/>
<keyword evidence="5" id="KW-0378">Hydrolase</keyword>
<evidence type="ECO:0000313" key="6">
    <source>
        <dbReference type="Proteomes" id="UP000095247"/>
    </source>
</evidence>
<evidence type="ECO:0000256" key="1">
    <source>
        <dbReference type="ARBA" id="ARBA00010923"/>
    </source>
</evidence>
<dbReference type="InterPro" id="IPR044946">
    <property type="entry name" value="Restrct_endonuc_typeI_TRD_sf"/>
</dbReference>
<keyword evidence="5" id="KW-0540">Nuclease</keyword>
<reference evidence="5 6" key="1">
    <citation type="submission" date="2016-08" db="EMBL/GenBank/DDBJ databases">
        <title>Characterization and recognition of Brachyspira hampsonii sp. nov., a novel intestinal spirochete that is pathogenic to pigs.</title>
        <authorList>
            <person name="Mirajkar N."/>
            <person name="La T."/>
            <person name="Phillips N."/>
            <person name="Hampson D."/>
            <person name="Gebhart C."/>
        </authorList>
    </citation>
    <scope>NUCLEOTIDE SEQUENCE [LARGE SCALE GENOMIC DNA]</scope>
    <source>
        <strain evidence="5 6">P280/1</strain>
    </source>
</reference>
<dbReference type="GO" id="GO:0004519">
    <property type="term" value="F:endonuclease activity"/>
    <property type="evidence" value="ECO:0007669"/>
    <property type="project" value="UniProtKB-KW"/>
</dbReference>
<dbReference type="Pfam" id="PF01420">
    <property type="entry name" value="Methylase_S"/>
    <property type="match status" value="1"/>
</dbReference>
<dbReference type="SUPFAM" id="SSF116734">
    <property type="entry name" value="DNA methylase specificity domain"/>
    <property type="match status" value="1"/>
</dbReference>
<organism evidence="5 6">
    <name type="scientific">Brachyspira hampsonii</name>
    <dbReference type="NCBI Taxonomy" id="1287055"/>
    <lineage>
        <taxon>Bacteria</taxon>
        <taxon>Pseudomonadati</taxon>
        <taxon>Spirochaetota</taxon>
        <taxon>Spirochaetia</taxon>
        <taxon>Brachyspirales</taxon>
        <taxon>Brachyspiraceae</taxon>
        <taxon>Brachyspira</taxon>
    </lineage>
</organism>
<dbReference type="GO" id="GO:0009307">
    <property type="term" value="P:DNA restriction-modification system"/>
    <property type="evidence" value="ECO:0007669"/>
    <property type="project" value="UniProtKB-KW"/>
</dbReference>
<dbReference type="InterPro" id="IPR000055">
    <property type="entry name" value="Restrct_endonuc_typeI_TRD"/>
</dbReference>
<dbReference type="EMBL" id="MDCO01000015">
    <property type="protein sequence ID" value="OEJ13024.1"/>
    <property type="molecule type" value="Genomic_DNA"/>
</dbReference>
<dbReference type="PANTHER" id="PTHR30408:SF12">
    <property type="entry name" value="TYPE I RESTRICTION ENZYME MJAVIII SPECIFICITY SUBUNIT"/>
    <property type="match status" value="1"/>
</dbReference>
<evidence type="ECO:0000256" key="3">
    <source>
        <dbReference type="ARBA" id="ARBA00023125"/>
    </source>
</evidence>
<comment type="caution">
    <text evidence="5">The sequence shown here is derived from an EMBL/GenBank/DDBJ whole genome shotgun (WGS) entry which is preliminary data.</text>
</comment>
<dbReference type="Proteomes" id="UP000095247">
    <property type="component" value="Unassembled WGS sequence"/>
</dbReference>
<comment type="similarity">
    <text evidence="1">Belongs to the type-I restriction system S methylase family.</text>
</comment>
<dbReference type="RefSeq" id="WP_069727619.1">
    <property type="nucleotide sequence ID" value="NZ_MDCO01000015.1"/>
</dbReference>
<evidence type="ECO:0000313" key="5">
    <source>
        <dbReference type="EMBL" id="OEJ13024.1"/>
    </source>
</evidence>
<feature type="domain" description="Type I restriction modification DNA specificity" evidence="4">
    <location>
        <begin position="6"/>
        <end position="173"/>
    </location>
</feature>
<keyword evidence="5" id="KW-0255">Endonuclease</keyword>
<dbReference type="InterPro" id="IPR052021">
    <property type="entry name" value="Type-I_RS_S_subunit"/>
</dbReference>